<evidence type="ECO:0000256" key="2">
    <source>
        <dbReference type="SAM" id="Coils"/>
    </source>
</evidence>
<dbReference type="PANTHER" id="PTHR21666">
    <property type="entry name" value="PEPTIDASE-RELATED"/>
    <property type="match status" value="1"/>
</dbReference>
<evidence type="ECO:0000313" key="5">
    <source>
        <dbReference type="EMBL" id="CAI2718387.1"/>
    </source>
</evidence>
<dbReference type="RefSeq" id="WP_282011286.1">
    <property type="nucleotide sequence ID" value="NZ_OX336137.1"/>
</dbReference>
<gene>
    <name evidence="5" type="ORF">NSPWAT_1528</name>
</gene>
<proteinExistence type="predicted"/>
<dbReference type="Gene3D" id="2.70.70.10">
    <property type="entry name" value="Glucose Permease (Domain IIA)"/>
    <property type="match status" value="1"/>
</dbReference>
<dbReference type="SUPFAM" id="SSF51261">
    <property type="entry name" value="Duplicated hybrid motif"/>
    <property type="match status" value="1"/>
</dbReference>
<dbReference type="InterPro" id="IPR016047">
    <property type="entry name" value="M23ase_b-sheet_dom"/>
</dbReference>
<dbReference type="InterPro" id="IPR050570">
    <property type="entry name" value="Cell_wall_metabolism_enzyme"/>
</dbReference>
<evidence type="ECO:0000313" key="6">
    <source>
        <dbReference type="Proteomes" id="UP001157733"/>
    </source>
</evidence>
<protein>
    <submittedName>
        <fullName evidence="5">Peptidase M23</fullName>
    </submittedName>
</protein>
<sequence length="397" mass="46033">MTGSQSHSVWATLAFLLVAVGWSAPALSKDKPGSQVENLLEQEKSELDQLRRKIEQQNQELSQIGQEETRILKTLRHLEDRMKLRERELKIYQYNIQVNERQVRQARDAIQEHQEKLDRYKLVLKDRLRQIYKNGDMYLVKILFSSDTFNQLLTRLKYMENVMAYDATIFQDYMEQMEKLEYETVRLEKSQKSLLQLQEEALKKKQELEGEAGNKSQFLKKIKTKKNFALQSRRELVKASEGLNDLIGRLQEKLILKQGLSLADMKGRLQYPVQGKRLNRFGKKWDERFDTYIVYNGINLKVKTGTPVRAIFYGKVLYTGFLEGYGNLVILGHGNNYHSLYGHLDAIQIKKGQVVEEGKVIGLSGNSGSLVGDALYFELRHKGKPIKPSPWFRVAGK</sequence>
<evidence type="ECO:0000256" key="1">
    <source>
        <dbReference type="ARBA" id="ARBA00022729"/>
    </source>
</evidence>
<feature type="domain" description="Peptidoglycan hydrolase PcsB coiled-coil" evidence="4">
    <location>
        <begin position="110"/>
        <end position="181"/>
    </location>
</feature>
<keyword evidence="2" id="KW-0175">Coiled coil</keyword>
<dbReference type="Gene3D" id="6.10.250.3150">
    <property type="match status" value="1"/>
</dbReference>
<dbReference type="Pfam" id="PF01551">
    <property type="entry name" value="Peptidase_M23"/>
    <property type="match status" value="1"/>
</dbReference>
<accession>A0ABM9HE84</accession>
<dbReference type="PANTHER" id="PTHR21666:SF270">
    <property type="entry name" value="MUREIN HYDROLASE ACTIVATOR ENVC"/>
    <property type="match status" value="1"/>
</dbReference>
<organism evidence="5 6">
    <name type="scientific">Nitrospina watsonii</name>
    <dbReference type="NCBI Taxonomy" id="1323948"/>
    <lineage>
        <taxon>Bacteria</taxon>
        <taxon>Pseudomonadati</taxon>
        <taxon>Nitrospinota/Tectimicrobiota group</taxon>
        <taxon>Nitrospinota</taxon>
        <taxon>Nitrospinia</taxon>
        <taxon>Nitrospinales</taxon>
        <taxon>Nitrospinaceae</taxon>
        <taxon>Nitrospina</taxon>
    </lineage>
</organism>
<keyword evidence="6" id="KW-1185">Reference proteome</keyword>
<feature type="coiled-coil region" evidence="2">
    <location>
        <begin position="170"/>
        <end position="211"/>
    </location>
</feature>
<reference evidence="5 6" key="1">
    <citation type="submission" date="2022-09" db="EMBL/GenBank/DDBJ databases">
        <authorList>
            <person name="Kop L."/>
        </authorList>
    </citation>
    <scope>NUCLEOTIDE SEQUENCE [LARGE SCALE GENOMIC DNA]</scope>
    <source>
        <strain evidence="5 6">347</strain>
    </source>
</reference>
<feature type="coiled-coil region" evidence="2">
    <location>
        <begin position="33"/>
        <end position="67"/>
    </location>
</feature>
<feature type="domain" description="M23ase beta-sheet core" evidence="3">
    <location>
        <begin position="296"/>
        <end position="388"/>
    </location>
</feature>
<name>A0ABM9HE84_9BACT</name>
<dbReference type="InterPro" id="IPR057309">
    <property type="entry name" value="PcsB_CC"/>
</dbReference>
<dbReference type="InterPro" id="IPR011055">
    <property type="entry name" value="Dup_hybrid_motif"/>
</dbReference>
<evidence type="ECO:0000259" key="3">
    <source>
        <dbReference type="Pfam" id="PF01551"/>
    </source>
</evidence>
<feature type="coiled-coil region" evidence="2">
    <location>
        <begin position="96"/>
        <end position="130"/>
    </location>
</feature>
<dbReference type="CDD" id="cd12797">
    <property type="entry name" value="M23_peptidase"/>
    <property type="match status" value="1"/>
</dbReference>
<dbReference type="Proteomes" id="UP001157733">
    <property type="component" value="Chromosome"/>
</dbReference>
<keyword evidence="1" id="KW-0732">Signal</keyword>
<dbReference type="EMBL" id="OX336137">
    <property type="protein sequence ID" value="CAI2718387.1"/>
    <property type="molecule type" value="Genomic_DNA"/>
</dbReference>
<dbReference type="Pfam" id="PF24568">
    <property type="entry name" value="CC_PcsB"/>
    <property type="match status" value="1"/>
</dbReference>
<evidence type="ECO:0000259" key="4">
    <source>
        <dbReference type="Pfam" id="PF24568"/>
    </source>
</evidence>